<dbReference type="Proteomes" id="UP001623348">
    <property type="component" value="Unassembled WGS sequence"/>
</dbReference>
<sequence length="461" mass="52751">MEVKDPLRLANVTPIYKKGWKEDPGNYRPVSLTLVLGKIMERFILSALTRQVQGNQGIRPSQHGFMKGRSCLTNLISFYDQVTHLVDEGKAVDVIYLDFSKAFDTVSHSILLEKLAADGLDRCTLRWVKNWLEGRAQRVVVNGVKSSWRLVTSGVPQGSVLRPVLFNIFINDLDKGIECTLSKFADDTKLGGRVNLLEGRKDLVLVLARIELIFTRSQDSQNQDTLQRDLDRLDEWDEANCMRFNKAKCRVLHLGHNSPMQCYRLGEEWLESCPAEKDLGVLVDSRLNMSQQCAQVAKKANTILACIRNSVASRTREVIVPLYSALVRPHLEYCVLFWAPHYKKDIEVLEHVQRRAMKLVKGLENKSYEERLRELGLFSLEKRRLRGDLITLYNYLKGGCGEVGVGLFSQVASDRTRGNGLKLLQGRFKLDIRKNFFTERVVRNWNRLPREVVESPSLEVF</sequence>
<organism evidence="2 3">
    <name type="scientific">Grus japonensis</name>
    <name type="common">Japanese crane</name>
    <name type="synonym">Red-crowned crane</name>
    <dbReference type="NCBI Taxonomy" id="30415"/>
    <lineage>
        <taxon>Eukaryota</taxon>
        <taxon>Metazoa</taxon>
        <taxon>Chordata</taxon>
        <taxon>Craniata</taxon>
        <taxon>Vertebrata</taxon>
        <taxon>Euteleostomi</taxon>
        <taxon>Archelosauria</taxon>
        <taxon>Archosauria</taxon>
        <taxon>Dinosauria</taxon>
        <taxon>Saurischia</taxon>
        <taxon>Theropoda</taxon>
        <taxon>Coelurosauria</taxon>
        <taxon>Aves</taxon>
        <taxon>Neognathae</taxon>
        <taxon>Neoaves</taxon>
        <taxon>Gruiformes</taxon>
        <taxon>Gruidae</taxon>
        <taxon>Grus</taxon>
    </lineage>
</organism>
<reference evidence="2 3" key="1">
    <citation type="submission" date="2024-06" db="EMBL/GenBank/DDBJ databases">
        <title>The draft genome of Grus japonensis, version 3.</title>
        <authorList>
            <person name="Nabeshima K."/>
            <person name="Suzuki S."/>
            <person name="Onuma M."/>
        </authorList>
    </citation>
    <scope>NUCLEOTIDE SEQUENCE [LARGE SCALE GENOMIC DNA]</scope>
    <source>
        <strain evidence="2 3">451A</strain>
    </source>
</reference>
<name>A0ABC9YBX9_GRUJA</name>
<dbReference type="Pfam" id="PF00078">
    <property type="entry name" value="RVT_1"/>
    <property type="match status" value="1"/>
</dbReference>
<evidence type="ECO:0000313" key="2">
    <source>
        <dbReference type="EMBL" id="GAB0207139.1"/>
    </source>
</evidence>
<dbReference type="AlphaFoldDB" id="A0ABC9YBX9"/>
<dbReference type="InterPro" id="IPR043502">
    <property type="entry name" value="DNA/RNA_pol_sf"/>
</dbReference>
<dbReference type="PROSITE" id="PS50878">
    <property type="entry name" value="RT_POL"/>
    <property type="match status" value="1"/>
</dbReference>
<proteinExistence type="predicted"/>
<dbReference type="PANTHER" id="PTHR33332">
    <property type="entry name" value="REVERSE TRANSCRIPTASE DOMAIN-CONTAINING PROTEIN"/>
    <property type="match status" value="1"/>
</dbReference>
<dbReference type="InterPro" id="IPR000477">
    <property type="entry name" value="RT_dom"/>
</dbReference>
<protein>
    <submittedName>
        <fullName evidence="2">Mitochondrial enolase superfamily member 1</fullName>
    </submittedName>
</protein>
<accession>A0ABC9YBX9</accession>
<dbReference type="CDD" id="cd01650">
    <property type="entry name" value="RT_nLTR_like"/>
    <property type="match status" value="1"/>
</dbReference>
<evidence type="ECO:0000259" key="1">
    <source>
        <dbReference type="PROSITE" id="PS50878"/>
    </source>
</evidence>
<keyword evidence="3" id="KW-1185">Reference proteome</keyword>
<comment type="caution">
    <text evidence="2">The sequence shown here is derived from an EMBL/GenBank/DDBJ whole genome shotgun (WGS) entry which is preliminary data.</text>
</comment>
<dbReference type="SUPFAM" id="SSF56672">
    <property type="entry name" value="DNA/RNA polymerases"/>
    <property type="match status" value="1"/>
</dbReference>
<evidence type="ECO:0000313" key="3">
    <source>
        <dbReference type="Proteomes" id="UP001623348"/>
    </source>
</evidence>
<dbReference type="EMBL" id="BAAFJT010000169">
    <property type="protein sequence ID" value="GAB0207139.1"/>
    <property type="molecule type" value="Genomic_DNA"/>
</dbReference>
<gene>
    <name evidence="2" type="ORF">GRJ2_003179500</name>
</gene>
<feature type="domain" description="Reverse transcriptase" evidence="1">
    <location>
        <begin position="1"/>
        <end position="283"/>
    </location>
</feature>